<proteinExistence type="predicted"/>
<dbReference type="EMBL" id="BOMY01000027">
    <property type="protein sequence ID" value="GIF21329.1"/>
    <property type="molecule type" value="Genomic_DNA"/>
</dbReference>
<protein>
    <recommendedName>
        <fullName evidence="4">Bacterial CdiA-CT RNAse A domain-containing protein</fullName>
    </recommendedName>
</protein>
<comment type="caution">
    <text evidence="2">The sequence shown here is derived from an EMBL/GenBank/DDBJ whole genome shotgun (WGS) entry which is preliminary data.</text>
</comment>
<evidence type="ECO:0008006" key="4">
    <source>
        <dbReference type="Google" id="ProtNLM"/>
    </source>
</evidence>
<gene>
    <name evidence="2" type="ORF">Ate02nite_40590</name>
</gene>
<reference evidence="2" key="1">
    <citation type="submission" date="2021-01" db="EMBL/GenBank/DDBJ databases">
        <title>Whole genome shotgun sequence of Actinoplanes tereljensis NBRC 105297.</title>
        <authorList>
            <person name="Komaki H."/>
            <person name="Tamura T."/>
        </authorList>
    </citation>
    <scope>NUCLEOTIDE SEQUENCE</scope>
    <source>
        <strain evidence="2">NBRC 105297</strain>
    </source>
</reference>
<feature type="region of interest" description="Disordered" evidence="1">
    <location>
        <begin position="1"/>
        <end position="72"/>
    </location>
</feature>
<dbReference type="AlphaFoldDB" id="A0A919NNU8"/>
<evidence type="ECO:0000256" key="1">
    <source>
        <dbReference type="SAM" id="MobiDB-lite"/>
    </source>
</evidence>
<sequence>MPRSRPHDSGTDPPGSVGQRRPHRSGGDSGSVAEAHDRVLAALKRGRIGESHQTTSGTAETTAPPRPQTPDDLELSAWEDEYAKFGDEPPKFNLAANDQAHQGHNAHTLDNHGPDALLRRDPSQQTIEGRIHNDTGWGKAANGSFKWIDHTTMHRAINKYVRENWEQIRNNLAIDGEHSDVFSAGHAIGEGFVNKGMYGAGPREAQYSVTSTVRILIRVAPGTDPPEPFILTTFPSGLG</sequence>
<name>A0A919NNU8_9ACTN</name>
<evidence type="ECO:0000313" key="2">
    <source>
        <dbReference type="EMBL" id="GIF21329.1"/>
    </source>
</evidence>
<keyword evidence="3" id="KW-1185">Reference proteome</keyword>
<feature type="compositionally biased region" description="Basic and acidic residues" evidence="1">
    <location>
        <begin position="1"/>
        <end position="10"/>
    </location>
</feature>
<evidence type="ECO:0000313" key="3">
    <source>
        <dbReference type="Proteomes" id="UP000623608"/>
    </source>
</evidence>
<organism evidence="2 3">
    <name type="scientific">Paractinoplanes tereljensis</name>
    <dbReference type="NCBI Taxonomy" id="571912"/>
    <lineage>
        <taxon>Bacteria</taxon>
        <taxon>Bacillati</taxon>
        <taxon>Actinomycetota</taxon>
        <taxon>Actinomycetes</taxon>
        <taxon>Micromonosporales</taxon>
        <taxon>Micromonosporaceae</taxon>
        <taxon>Paractinoplanes</taxon>
    </lineage>
</organism>
<accession>A0A919NNU8</accession>
<dbReference type="RefSeq" id="WP_203807826.1">
    <property type="nucleotide sequence ID" value="NZ_BOMY01000027.1"/>
</dbReference>
<feature type="compositionally biased region" description="Polar residues" evidence="1">
    <location>
        <begin position="51"/>
        <end position="61"/>
    </location>
</feature>
<dbReference type="Proteomes" id="UP000623608">
    <property type="component" value="Unassembled WGS sequence"/>
</dbReference>